<dbReference type="SUPFAM" id="SSF54675">
    <property type="entry name" value="Nicotinate/Quinolinate PRTase N-terminal domain-like"/>
    <property type="match status" value="1"/>
</dbReference>
<dbReference type="InterPro" id="IPR037128">
    <property type="entry name" value="Quinolinate_PRibosylTase_N_sf"/>
</dbReference>
<evidence type="ECO:0000256" key="1">
    <source>
        <dbReference type="ARBA" id="ARBA00003237"/>
    </source>
</evidence>
<comment type="catalytic activity">
    <reaction evidence="11">
        <text>nicotinate beta-D-ribonucleotide + CO2 + diphosphate = quinolinate + 5-phospho-alpha-D-ribose 1-diphosphate + 2 H(+)</text>
        <dbReference type="Rhea" id="RHEA:12733"/>
        <dbReference type="ChEBI" id="CHEBI:15378"/>
        <dbReference type="ChEBI" id="CHEBI:16526"/>
        <dbReference type="ChEBI" id="CHEBI:29959"/>
        <dbReference type="ChEBI" id="CHEBI:33019"/>
        <dbReference type="ChEBI" id="CHEBI:57502"/>
        <dbReference type="ChEBI" id="CHEBI:58017"/>
        <dbReference type="EC" id="2.4.2.19"/>
    </reaction>
</comment>
<comment type="caution">
    <text evidence="15">The sequence shown here is derived from an EMBL/GenBank/DDBJ whole genome shotgun (WGS) entry which is preliminary data.</text>
</comment>
<keyword evidence="7" id="KW-0662">Pyridine nucleotide biosynthesis</keyword>
<dbReference type="GO" id="GO:0009435">
    <property type="term" value="P:NAD+ biosynthetic process"/>
    <property type="evidence" value="ECO:0007669"/>
    <property type="project" value="UniProtKB-UniPathway"/>
</dbReference>
<evidence type="ECO:0000256" key="2">
    <source>
        <dbReference type="ARBA" id="ARBA00004893"/>
    </source>
</evidence>
<evidence type="ECO:0000256" key="9">
    <source>
        <dbReference type="ARBA" id="ARBA00022679"/>
    </source>
</evidence>
<evidence type="ECO:0000256" key="5">
    <source>
        <dbReference type="ARBA" id="ARBA00011944"/>
    </source>
</evidence>
<evidence type="ECO:0000313" key="16">
    <source>
        <dbReference type="Proteomes" id="UP000073492"/>
    </source>
</evidence>
<comment type="pathway">
    <text evidence="2">Cofactor biosynthesis; NAD(+) biosynthesis; nicotinate D-ribonucleotide from quinolinate: step 1/1.</text>
</comment>
<dbReference type="InterPro" id="IPR027277">
    <property type="entry name" value="NadC/ModD"/>
</dbReference>
<feature type="domain" description="Quinolinate phosphoribosyl transferase N-terminal" evidence="14">
    <location>
        <begin position="44"/>
        <end position="120"/>
    </location>
</feature>
<dbReference type="OrthoDB" id="5314997at2759"/>
<feature type="compositionally biased region" description="Polar residues" evidence="12">
    <location>
        <begin position="338"/>
        <end position="371"/>
    </location>
</feature>
<dbReference type="SUPFAM" id="SSF51690">
    <property type="entry name" value="Nicotinate/Quinolinate PRTase C-terminal domain-like"/>
    <property type="match status" value="1"/>
</dbReference>
<accession>A0A139IJN9</accession>
<evidence type="ECO:0000256" key="10">
    <source>
        <dbReference type="ARBA" id="ARBA00033102"/>
    </source>
</evidence>
<proteinExistence type="inferred from homology"/>
<dbReference type="AlphaFoldDB" id="A0A139IJN9"/>
<name>A0A139IJN9_9PEZI</name>
<organism evidence="15 16">
    <name type="scientific">Pseudocercospora musae</name>
    <dbReference type="NCBI Taxonomy" id="113226"/>
    <lineage>
        <taxon>Eukaryota</taxon>
        <taxon>Fungi</taxon>
        <taxon>Dikarya</taxon>
        <taxon>Ascomycota</taxon>
        <taxon>Pezizomycotina</taxon>
        <taxon>Dothideomycetes</taxon>
        <taxon>Dothideomycetidae</taxon>
        <taxon>Mycosphaerellales</taxon>
        <taxon>Mycosphaerellaceae</taxon>
        <taxon>Pseudocercospora</taxon>
    </lineage>
</organism>
<evidence type="ECO:0000256" key="12">
    <source>
        <dbReference type="SAM" id="MobiDB-lite"/>
    </source>
</evidence>
<dbReference type="PANTHER" id="PTHR32179:SF3">
    <property type="entry name" value="NICOTINATE-NUCLEOTIDE PYROPHOSPHORYLASE [CARBOXYLATING]"/>
    <property type="match status" value="1"/>
</dbReference>
<dbReference type="InterPro" id="IPR013785">
    <property type="entry name" value="Aldolase_TIM"/>
</dbReference>
<dbReference type="CDD" id="cd01572">
    <property type="entry name" value="QPRTase"/>
    <property type="match status" value="1"/>
</dbReference>
<evidence type="ECO:0000256" key="6">
    <source>
        <dbReference type="ARBA" id="ARBA00020990"/>
    </source>
</evidence>
<dbReference type="InterPro" id="IPR002638">
    <property type="entry name" value="Quinolinate_PRibosylTrfase_C"/>
</dbReference>
<sequence length="1008" mass="110246">MPITEGAPVHGNPANLLPPSWKKSIALWLEEDTPSFDYGGFVVGDAPAEARLLAKSAGILAGVPFFDEIFKQLDCTVEWFVKEGDEVGREKKQHVATVRGPVRCVLLGERVALNVLARCSGVASKSHSLLSLLRKAGYKNTLAGTRKTTPGFRLVEKYGMLVGGCDPHRQDLSTMTMLKDNHVWACGGSIPTAVAAAKSAGGFAVKVEVECQTEEEAETAIKAGADVVMLDNFTPDGVREASKNLKDRWGRGHNARALVEVSGGLTEDNVADYVCDDVDIISSSSIHQGVKHVDFSLKVIPKESSTNGKAGNGESAETRGYDMPFEFTGSPPALLDSTGGTNTPKDFKSFSQTSSTRFVNGNATPTPSENGFASFRPSASFGSGYSTPTTPPPFQSSFGHASAFGSKAPATGASPFARNASSPTTFGLPAAFGTASPLHVSTPEFESTPKDSQHQVTAKPFSRFGKSANAMDANLWANQGSAVTLKSTPAPDNQTSDEPEEQDSLLVRALTRSARARPAIFGRAEQAADRVLRDVFAIHQVDAAALLAQVRGIETSAPEVAAFTRSLFENAIRAKDPKATLIPIKTKLWKENFAEEKEDLRTPKIEKLVVPRHHETILSLGKRLESEFLKMKQVKGKNAASVLAGYILDRFLRRPTLEPLQDELSELLELVGNGEAEDELWNILTFMQGRVRWADKNYKPPSDSDDGQSQTAAHANQAAQTPEVPETGTELSRAVTQDPSKGFRFLDLPAELRNWVYREHLAPMGYICLLTRDWHGMHHSQPEDSTDIASGADISILSTNRQIHSEAKSILYRENNVCCVGLISTNIQSFIDIHALPNSALPLLASLTLICDHRPNENQGQHWYERVNWMQLQGMTTLKNIRICIVEREEYRDENLYKQFVLQNIIERIPENCEVAFGPKESYEQDTIDEIIEHSDERAANNRARWGLAFNVDAKLLEELAKGVMAKKGAKNGHTRDYRFAEKPVTKTLKQLIEEGAVDPNIVLGGSQ</sequence>
<dbReference type="InterPro" id="IPR004393">
    <property type="entry name" value="NadC"/>
</dbReference>
<dbReference type="Proteomes" id="UP000073492">
    <property type="component" value="Unassembled WGS sequence"/>
</dbReference>
<keyword evidence="8" id="KW-0328">Glycosyltransferase</keyword>
<evidence type="ECO:0000259" key="14">
    <source>
        <dbReference type="Pfam" id="PF02749"/>
    </source>
</evidence>
<dbReference type="NCBIfam" id="TIGR00078">
    <property type="entry name" value="nadC"/>
    <property type="match status" value="1"/>
</dbReference>
<gene>
    <name evidence="15" type="ORF">AC579_7806</name>
</gene>
<dbReference type="InterPro" id="IPR022412">
    <property type="entry name" value="Quinolinate_PRibosylTrfase_N"/>
</dbReference>
<feature type="region of interest" description="Disordered" evidence="12">
    <location>
        <begin position="696"/>
        <end position="736"/>
    </location>
</feature>
<comment type="similarity">
    <text evidence="3">Belongs to the NadC/ModD family.</text>
</comment>
<dbReference type="GO" id="GO:0005737">
    <property type="term" value="C:cytoplasm"/>
    <property type="evidence" value="ECO:0007669"/>
    <property type="project" value="TreeGrafter"/>
</dbReference>
<comment type="subunit">
    <text evidence="4">Hexamer formed by 3 homodimers.</text>
</comment>
<dbReference type="FunFam" id="3.20.20.70:FF:000090">
    <property type="entry name" value="Nicotinate-nucleotide pyrophosphorylase [carboxylating]"/>
    <property type="match status" value="1"/>
</dbReference>
<evidence type="ECO:0000256" key="11">
    <source>
        <dbReference type="ARBA" id="ARBA00047445"/>
    </source>
</evidence>
<evidence type="ECO:0000256" key="3">
    <source>
        <dbReference type="ARBA" id="ARBA00009400"/>
    </source>
</evidence>
<dbReference type="EC" id="2.4.2.19" evidence="5"/>
<dbReference type="GO" id="GO:0004514">
    <property type="term" value="F:nicotinate-nucleotide diphosphorylase (carboxylating) activity"/>
    <property type="evidence" value="ECO:0007669"/>
    <property type="project" value="UniProtKB-EC"/>
</dbReference>
<comment type="function">
    <text evidence="1">Involved in the catabolism of quinolinic acid (QA).</text>
</comment>
<dbReference type="Pfam" id="PF01729">
    <property type="entry name" value="QRPTase_C"/>
    <property type="match status" value="1"/>
</dbReference>
<keyword evidence="9" id="KW-0808">Transferase</keyword>
<evidence type="ECO:0000256" key="8">
    <source>
        <dbReference type="ARBA" id="ARBA00022676"/>
    </source>
</evidence>
<protein>
    <recommendedName>
        <fullName evidence="6">Nicotinate-nucleotide pyrophosphorylase [carboxylating]</fullName>
        <ecNumber evidence="5">2.4.2.19</ecNumber>
    </recommendedName>
    <alternativeName>
        <fullName evidence="10">Quinolinate phosphoribosyltransferase [decarboxylating]</fullName>
    </alternativeName>
</protein>
<dbReference type="Gene3D" id="3.90.1170.20">
    <property type="entry name" value="Quinolinate phosphoribosyl transferase, N-terminal domain"/>
    <property type="match status" value="1"/>
</dbReference>
<evidence type="ECO:0000256" key="7">
    <source>
        <dbReference type="ARBA" id="ARBA00022642"/>
    </source>
</evidence>
<reference evidence="15 16" key="1">
    <citation type="submission" date="2015-07" db="EMBL/GenBank/DDBJ databases">
        <title>Comparative genomics of the Sigatoka disease complex on banana suggests a link between parallel evolutionary changes in Pseudocercospora fijiensis and Pseudocercospora eumusae and increased virulence on the banana host.</title>
        <authorList>
            <person name="Chang T.-C."/>
            <person name="Salvucci A."/>
            <person name="Crous P.W."/>
            <person name="Stergiopoulos I."/>
        </authorList>
    </citation>
    <scope>NUCLEOTIDE SEQUENCE [LARGE SCALE GENOMIC DNA]</scope>
    <source>
        <strain evidence="15 16">CBS 116634</strain>
    </source>
</reference>
<feature type="compositionally biased region" description="Low complexity" evidence="12">
    <location>
        <begin position="708"/>
        <end position="720"/>
    </location>
</feature>
<feature type="domain" description="Quinolinate phosphoribosyl transferase C-terminal" evidence="13">
    <location>
        <begin position="122"/>
        <end position="298"/>
    </location>
</feature>
<dbReference type="STRING" id="113226.A0A139IJN9"/>
<dbReference type="FunFam" id="3.90.1170.20:FF:000003">
    <property type="entry name" value="Nicotinate-nucleotide pyrophosphorylase [carboxylating]"/>
    <property type="match status" value="1"/>
</dbReference>
<dbReference type="PANTHER" id="PTHR32179">
    <property type="entry name" value="NICOTINATE-NUCLEOTIDE PYROPHOSPHORYLASE [CARBOXYLATING]"/>
    <property type="match status" value="1"/>
</dbReference>
<dbReference type="UniPathway" id="UPA00253">
    <property type="reaction ID" value="UER00331"/>
</dbReference>
<evidence type="ECO:0000313" key="15">
    <source>
        <dbReference type="EMBL" id="KXT14756.1"/>
    </source>
</evidence>
<keyword evidence="16" id="KW-1185">Reference proteome</keyword>
<dbReference type="EMBL" id="LFZO01000075">
    <property type="protein sequence ID" value="KXT14756.1"/>
    <property type="molecule type" value="Genomic_DNA"/>
</dbReference>
<dbReference type="InterPro" id="IPR036068">
    <property type="entry name" value="Nicotinate_pribotase-like_C"/>
</dbReference>
<dbReference type="Pfam" id="PF02749">
    <property type="entry name" value="QRPTase_N"/>
    <property type="match status" value="1"/>
</dbReference>
<evidence type="ECO:0000259" key="13">
    <source>
        <dbReference type="Pfam" id="PF01729"/>
    </source>
</evidence>
<dbReference type="GO" id="GO:0034213">
    <property type="term" value="P:quinolinate catabolic process"/>
    <property type="evidence" value="ECO:0007669"/>
    <property type="project" value="TreeGrafter"/>
</dbReference>
<dbReference type="Gene3D" id="3.20.20.70">
    <property type="entry name" value="Aldolase class I"/>
    <property type="match status" value="1"/>
</dbReference>
<evidence type="ECO:0000256" key="4">
    <source>
        <dbReference type="ARBA" id="ARBA00011218"/>
    </source>
</evidence>
<feature type="region of interest" description="Disordered" evidence="12">
    <location>
        <begin position="336"/>
        <end position="374"/>
    </location>
</feature>